<protein>
    <submittedName>
        <fullName evidence="1">Uncharacterized protein</fullName>
    </submittedName>
</protein>
<sequence length="243" mass="26695">MITMGSFLNIQDTIEEDSSSSTPHNSSEFQKEDLCDKFLQGKIVTQSPKKYLIKHAPSSGKTLSYQDVITSELSTNGDNIKSNDPSSFSSISLPTHLKPVSAMKGSREKRGATPPVKLTVKWAPDVYDPIPTSVSHVVTTNRSSSKHSKKNSKNKQKNGSKSSRGSKSKDKKQVRKRGGNSSSSSSGMSYKFEHEEEFVDFHEHEHQPGGIDFHVGNPDQLCGSSFMKRYGTNLHISSVAEAT</sequence>
<evidence type="ECO:0000313" key="2">
    <source>
        <dbReference type="Proteomes" id="UP001056120"/>
    </source>
</evidence>
<name>A0ACB9HXC1_9ASTR</name>
<comment type="caution">
    <text evidence="1">The sequence shown here is derived from an EMBL/GenBank/DDBJ whole genome shotgun (WGS) entry which is preliminary data.</text>
</comment>
<gene>
    <name evidence="1" type="ORF">L1987_34765</name>
</gene>
<dbReference type="Proteomes" id="UP001056120">
    <property type="component" value="Linkage Group LG11"/>
</dbReference>
<dbReference type="EMBL" id="CM042028">
    <property type="protein sequence ID" value="KAI3799467.1"/>
    <property type="molecule type" value="Genomic_DNA"/>
</dbReference>
<accession>A0ACB9HXC1</accession>
<reference evidence="2" key="1">
    <citation type="journal article" date="2022" name="Mol. Ecol. Resour.">
        <title>The genomes of chicory, endive, great burdock and yacon provide insights into Asteraceae palaeo-polyploidization history and plant inulin production.</title>
        <authorList>
            <person name="Fan W."/>
            <person name="Wang S."/>
            <person name="Wang H."/>
            <person name="Wang A."/>
            <person name="Jiang F."/>
            <person name="Liu H."/>
            <person name="Zhao H."/>
            <person name="Xu D."/>
            <person name="Zhang Y."/>
        </authorList>
    </citation>
    <scope>NUCLEOTIDE SEQUENCE [LARGE SCALE GENOMIC DNA]</scope>
    <source>
        <strain evidence="2">cv. Yunnan</strain>
    </source>
</reference>
<proteinExistence type="predicted"/>
<organism evidence="1 2">
    <name type="scientific">Smallanthus sonchifolius</name>
    <dbReference type="NCBI Taxonomy" id="185202"/>
    <lineage>
        <taxon>Eukaryota</taxon>
        <taxon>Viridiplantae</taxon>
        <taxon>Streptophyta</taxon>
        <taxon>Embryophyta</taxon>
        <taxon>Tracheophyta</taxon>
        <taxon>Spermatophyta</taxon>
        <taxon>Magnoliopsida</taxon>
        <taxon>eudicotyledons</taxon>
        <taxon>Gunneridae</taxon>
        <taxon>Pentapetalae</taxon>
        <taxon>asterids</taxon>
        <taxon>campanulids</taxon>
        <taxon>Asterales</taxon>
        <taxon>Asteraceae</taxon>
        <taxon>Asteroideae</taxon>
        <taxon>Heliantheae alliance</taxon>
        <taxon>Millerieae</taxon>
        <taxon>Smallanthus</taxon>
    </lineage>
</organism>
<evidence type="ECO:0000313" key="1">
    <source>
        <dbReference type="EMBL" id="KAI3799467.1"/>
    </source>
</evidence>
<reference evidence="1 2" key="2">
    <citation type="journal article" date="2022" name="Mol. Ecol. Resour.">
        <title>The genomes of chicory, endive, great burdock and yacon provide insights into Asteraceae paleo-polyploidization history and plant inulin production.</title>
        <authorList>
            <person name="Fan W."/>
            <person name="Wang S."/>
            <person name="Wang H."/>
            <person name="Wang A."/>
            <person name="Jiang F."/>
            <person name="Liu H."/>
            <person name="Zhao H."/>
            <person name="Xu D."/>
            <person name="Zhang Y."/>
        </authorList>
    </citation>
    <scope>NUCLEOTIDE SEQUENCE [LARGE SCALE GENOMIC DNA]</scope>
    <source>
        <strain evidence="2">cv. Yunnan</strain>
        <tissue evidence="1">Leaves</tissue>
    </source>
</reference>
<keyword evidence="2" id="KW-1185">Reference proteome</keyword>